<evidence type="ECO:0008006" key="3">
    <source>
        <dbReference type="Google" id="ProtNLM"/>
    </source>
</evidence>
<dbReference type="Proteomes" id="UP000196531">
    <property type="component" value="Unassembled WGS sequence"/>
</dbReference>
<name>A0A1Y5FIJ4_9BACT</name>
<comment type="caution">
    <text evidence="1">The sequence shown here is derived from an EMBL/GenBank/DDBJ whole genome shotgun (WGS) entry which is preliminary data.</text>
</comment>
<proteinExistence type="predicted"/>
<evidence type="ECO:0000313" key="2">
    <source>
        <dbReference type="Proteomes" id="UP000196531"/>
    </source>
</evidence>
<dbReference type="PROSITE" id="PS51257">
    <property type="entry name" value="PROKAR_LIPOPROTEIN"/>
    <property type="match status" value="1"/>
</dbReference>
<organism evidence="1 2">
    <name type="scientific">Halobacteriovorax marinus</name>
    <dbReference type="NCBI Taxonomy" id="97084"/>
    <lineage>
        <taxon>Bacteria</taxon>
        <taxon>Pseudomonadati</taxon>
        <taxon>Bdellovibrionota</taxon>
        <taxon>Bacteriovoracia</taxon>
        <taxon>Bacteriovoracales</taxon>
        <taxon>Halobacteriovoraceae</taxon>
        <taxon>Halobacteriovorax</taxon>
    </lineage>
</organism>
<dbReference type="EMBL" id="MAAO01000002">
    <property type="protein sequence ID" value="OUS00163.1"/>
    <property type="molecule type" value="Genomic_DNA"/>
</dbReference>
<accession>A0A1Y5FIJ4</accession>
<dbReference type="AlphaFoldDB" id="A0A1Y5FIJ4"/>
<protein>
    <recommendedName>
        <fullName evidence="3">Lipoprotein</fullName>
    </recommendedName>
</protein>
<evidence type="ECO:0000313" key="1">
    <source>
        <dbReference type="EMBL" id="OUS00163.1"/>
    </source>
</evidence>
<sequence>MYKYIIKFFQFYPHILAILLLTSCNGSIDITSPTGSNSISSGASTAPGTPGLTADLSGVQIGNAFLTGNGGPFADLSANEELGLWVEDPKGGLFLVGATSSDMLETHAGRDIVVTHFNADGTVDWYRHYGTTSLANNTGDERPYYGTTDNDGNLIIFGDTSSSLVGTRDSTDVFSIEVSRTDGTVTWVKQLEQTYSANATADNVIGGDRVGDRIFILGKVNGSYINAGGGLNDIFIHEFDLEGNRVSSTQMNNNLIQAGAAGGAETPTAIVALSDGIVVTGISREDFASATGAGTYNYFVIKTDFSYNWQWSFTFGEDEPVAFGITDGNNFTLRALAKDSSDNIYLGGHASGSGGLAFLENAPSNASVILSLTSAGAARWGRQFGAVTSGAAPFIANNANDEIYELKVTDDGVFFAGHTQGDLFDNDANTANTNIITGLLNKDTGAVIWGDQLGTAKYAGAYFAPANQSNHERPTDIIVTNGKLLMLGYTQGTVADTNAGNKDFLYLSYDKLTGVLDAL</sequence>
<reference evidence="2" key="1">
    <citation type="journal article" date="2017" name="Proc. Natl. Acad. Sci. U.S.A.">
        <title>Simulation of Deepwater Horizon oil plume reveals substrate specialization within a complex community of hydrocarbon-degraders.</title>
        <authorList>
            <person name="Hu P."/>
            <person name="Dubinsky E.A."/>
            <person name="Probst A.J."/>
            <person name="Wang J."/>
            <person name="Sieber C.M.K."/>
            <person name="Tom L.M."/>
            <person name="Gardinali P."/>
            <person name="Banfield J.F."/>
            <person name="Atlas R.M."/>
            <person name="Andersen G.L."/>
        </authorList>
    </citation>
    <scope>NUCLEOTIDE SEQUENCE [LARGE SCALE GENOMIC DNA]</scope>
</reference>
<gene>
    <name evidence="1" type="ORF">A9Q84_02985</name>
</gene>